<dbReference type="OrthoDB" id="9792554at2"/>
<dbReference type="AlphaFoldDB" id="Q47HC9"/>
<accession>Q47HC9</accession>
<dbReference type="KEGG" id="dar:Daro_0996"/>
<dbReference type="PANTHER" id="PTHR39966:SF3">
    <property type="entry name" value="DUF438 DOMAIN-CONTAINING PROTEIN"/>
    <property type="match status" value="1"/>
</dbReference>
<sequence length="148" mass="16749">MTTIRSYMTDDHRHCDDLFAEAEQAVGKGNLDLAQATFGHFRSAVLAHFNTEETTLFPTFEAKTGMTMGPTQVMRMEHGQMRALMEEAADALKAGKTEDYLGLADTLLIMVQQHNMKEENMLYPMCDQHLSAELPAILERLETELHEE</sequence>
<organism evidence="2">
    <name type="scientific">Dechloromonas aromatica (strain RCB)</name>
    <dbReference type="NCBI Taxonomy" id="159087"/>
    <lineage>
        <taxon>Bacteria</taxon>
        <taxon>Pseudomonadati</taxon>
        <taxon>Pseudomonadota</taxon>
        <taxon>Betaproteobacteria</taxon>
        <taxon>Rhodocyclales</taxon>
        <taxon>Azonexaceae</taxon>
        <taxon>Dechloromonas</taxon>
    </lineage>
</organism>
<evidence type="ECO:0000259" key="1">
    <source>
        <dbReference type="Pfam" id="PF01814"/>
    </source>
</evidence>
<reference evidence="2" key="1">
    <citation type="submission" date="2005-08" db="EMBL/GenBank/DDBJ databases">
        <title>Complete sequence of Dechloromonas aromatica RCB.</title>
        <authorList>
            <person name="Salinero K.K."/>
            <person name="Copeland A."/>
            <person name="Lucas S."/>
            <person name="Lapidus A."/>
            <person name="Barry K."/>
            <person name="Detter J.C."/>
            <person name="Glavina T."/>
            <person name="Hammon N."/>
            <person name="Israni S."/>
            <person name="Pitluck S."/>
            <person name="Di Bartolo G."/>
            <person name="Trong S."/>
            <person name="Schmutz J."/>
            <person name="Larimer F."/>
            <person name="Land M."/>
            <person name="Ivanova N."/>
            <person name="Richardson P."/>
        </authorList>
    </citation>
    <scope>NUCLEOTIDE SEQUENCE</scope>
    <source>
        <strain evidence="2">RCB</strain>
    </source>
</reference>
<dbReference type="eggNOG" id="COG2461">
    <property type="taxonomic scope" value="Bacteria"/>
</dbReference>
<dbReference type="Gene3D" id="1.20.120.520">
    <property type="entry name" value="nmb1532 protein domain like"/>
    <property type="match status" value="1"/>
</dbReference>
<dbReference type="EMBL" id="CP000089">
    <property type="protein sequence ID" value="AAZ45752.1"/>
    <property type="molecule type" value="Genomic_DNA"/>
</dbReference>
<protein>
    <submittedName>
        <fullName evidence="2">Hemerythrin HHE cation binding region</fullName>
    </submittedName>
</protein>
<proteinExistence type="predicted"/>
<gene>
    <name evidence="2" type="ordered locus">Daro_0996</name>
</gene>
<dbReference type="STRING" id="159087.Daro_0996"/>
<dbReference type="HOGENOM" id="CLU_127112_0_0_4"/>
<dbReference type="GO" id="GO:0005886">
    <property type="term" value="C:plasma membrane"/>
    <property type="evidence" value="ECO:0007669"/>
    <property type="project" value="TreeGrafter"/>
</dbReference>
<dbReference type="Pfam" id="PF01814">
    <property type="entry name" value="Hemerythrin"/>
    <property type="match status" value="1"/>
</dbReference>
<dbReference type="InterPro" id="IPR012312">
    <property type="entry name" value="Hemerythrin-like"/>
</dbReference>
<evidence type="ECO:0000313" key="2">
    <source>
        <dbReference type="EMBL" id="AAZ45752.1"/>
    </source>
</evidence>
<feature type="domain" description="Hemerythrin-like" evidence="1">
    <location>
        <begin position="4"/>
        <end position="126"/>
    </location>
</feature>
<name>Q47HC9_DECAR</name>
<dbReference type="PANTHER" id="PTHR39966">
    <property type="entry name" value="BLL2471 PROTEIN-RELATED"/>
    <property type="match status" value="1"/>
</dbReference>